<evidence type="ECO:0000256" key="1">
    <source>
        <dbReference type="SAM" id="MobiDB-lite"/>
    </source>
</evidence>
<evidence type="ECO:0000313" key="2">
    <source>
        <dbReference type="EMBL" id="MPC25000.1"/>
    </source>
</evidence>
<gene>
    <name evidence="2" type="ORF">E2C01_018096</name>
</gene>
<accession>A0A5B7DU61</accession>
<protein>
    <submittedName>
        <fullName evidence="2">Uncharacterized protein</fullName>
    </submittedName>
</protein>
<keyword evidence="3" id="KW-1185">Reference proteome</keyword>
<name>A0A5B7DU61_PORTR</name>
<comment type="caution">
    <text evidence="2">The sequence shown here is derived from an EMBL/GenBank/DDBJ whole genome shotgun (WGS) entry which is preliminary data.</text>
</comment>
<feature type="region of interest" description="Disordered" evidence="1">
    <location>
        <begin position="21"/>
        <end position="63"/>
    </location>
</feature>
<reference evidence="2 3" key="1">
    <citation type="submission" date="2019-05" db="EMBL/GenBank/DDBJ databases">
        <title>Another draft genome of Portunus trituberculatus and its Hox gene families provides insights of decapod evolution.</title>
        <authorList>
            <person name="Jeong J.-H."/>
            <person name="Song I."/>
            <person name="Kim S."/>
            <person name="Choi T."/>
            <person name="Kim D."/>
            <person name="Ryu S."/>
            <person name="Kim W."/>
        </authorList>
    </citation>
    <scope>NUCLEOTIDE SEQUENCE [LARGE SCALE GENOMIC DNA]</scope>
    <source>
        <tissue evidence="2">Muscle</tissue>
    </source>
</reference>
<proteinExistence type="predicted"/>
<evidence type="ECO:0000313" key="3">
    <source>
        <dbReference type="Proteomes" id="UP000324222"/>
    </source>
</evidence>
<dbReference type="AlphaFoldDB" id="A0A5B7DU61"/>
<dbReference type="EMBL" id="VSRR010001402">
    <property type="protein sequence ID" value="MPC25000.1"/>
    <property type="molecule type" value="Genomic_DNA"/>
</dbReference>
<sequence>MAQSSQARQHCITRCFTCSARNRDSTRSPHRKANWGNLPPTRRMKPSPTAAGGSGVLWDRLVG</sequence>
<organism evidence="2 3">
    <name type="scientific">Portunus trituberculatus</name>
    <name type="common">Swimming crab</name>
    <name type="synonym">Neptunus trituberculatus</name>
    <dbReference type="NCBI Taxonomy" id="210409"/>
    <lineage>
        <taxon>Eukaryota</taxon>
        <taxon>Metazoa</taxon>
        <taxon>Ecdysozoa</taxon>
        <taxon>Arthropoda</taxon>
        <taxon>Crustacea</taxon>
        <taxon>Multicrustacea</taxon>
        <taxon>Malacostraca</taxon>
        <taxon>Eumalacostraca</taxon>
        <taxon>Eucarida</taxon>
        <taxon>Decapoda</taxon>
        <taxon>Pleocyemata</taxon>
        <taxon>Brachyura</taxon>
        <taxon>Eubrachyura</taxon>
        <taxon>Portunoidea</taxon>
        <taxon>Portunidae</taxon>
        <taxon>Portuninae</taxon>
        <taxon>Portunus</taxon>
    </lineage>
</organism>
<dbReference type="Proteomes" id="UP000324222">
    <property type="component" value="Unassembled WGS sequence"/>
</dbReference>